<dbReference type="RefSeq" id="WP_133554809.1">
    <property type="nucleotide sequence ID" value="NZ_SNYF01000006.1"/>
</dbReference>
<dbReference type="OrthoDB" id="1119698at2"/>
<comment type="caution">
    <text evidence="1">The sequence shown here is derived from an EMBL/GenBank/DDBJ whole genome shotgun (WGS) entry which is preliminary data.</text>
</comment>
<dbReference type="InterPro" id="IPR026350">
    <property type="entry name" value="GxxExxY"/>
</dbReference>
<reference evidence="1 2" key="1">
    <citation type="submission" date="2019-03" db="EMBL/GenBank/DDBJ databases">
        <title>Genomic Encyclopedia of Type Strains, Phase III (KMG-III): the genomes of soil and plant-associated and newly described type strains.</title>
        <authorList>
            <person name="Whitman W."/>
        </authorList>
    </citation>
    <scope>NUCLEOTIDE SEQUENCE [LARGE SCALE GENOMIC DNA]</scope>
    <source>
        <strain evidence="1 2">CECT 8446</strain>
    </source>
</reference>
<proteinExistence type="predicted"/>
<dbReference type="Pfam" id="PF13366">
    <property type="entry name" value="PDDEXK_3"/>
    <property type="match status" value="1"/>
</dbReference>
<dbReference type="EMBL" id="SNYF01000006">
    <property type="protein sequence ID" value="TDQ17100.1"/>
    <property type="molecule type" value="Genomic_DNA"/>
</dbReference>
<accession>A0A4V3D258</accession>
<sequence length="131" mass="15066">MIYIKLTDFEEEVGSAIVQAAFTIHKELGPGLLERIYEVCMEHELKKAGFEVKRQVNIPISYDGIWFEEGLRLDLLIEDKVIVELKAVDVVNPVWEAQIISHLKLSKLNLGYLINFNVPLIKKGIRRFVNT</sequence>
<organism evidence="1 2">
    <name type="scientific">Algoriphagus boseongensis</name>
    <dbReference type="NCBI Taxonomy" id="1442587"/>
    <lineage>
        <taxon>Bacteria</taxon>
        <taxon>Pseudomonadati</taxon>
        <taxon>Bacteroidota</taxon>
        <taxon>Cytophagia</taxon>
        <taxon>Cytophagales</taxon>
        <taxon>Cyclobacteriaceae</taxon>
        <taxon>Algoriphagus</taxon>
    </lineage>
</organism>
<evidence type="ECO:0000313" key="1">
    <source>
        <dbReference type="EMBL" id="TDQ17100.1"/>
    </source>
</evidence>
<evidence type="ECO:0000313" key="2">
    <source>
        <dbReference type="Proteomes" id="UP000294535"/>
    </source>
</evidence>
<keyword evidence="2" id="KW-1185">Reference proteome</keyword>
<dbReference type="Proteomes" id="UP000294535">
    <property type="component" value="Unassembled WGS sequence"/>
</dbReference>
<dbReference type="AlphaFoldDB" id="A0A4V3D258"/>
<name>A0A4V3D258_9BACT</name>
<gene>
    <name evidence="1" type="ORF">DFQ04_1751</name>
</gene>
<protein>
    <submittedName>
        <fullName evidence="1">GxxExxY protein</fullName>
    </submittedName>
</protein>
<dbReference type="NCBIfam" id="TIGR04256">
    <property type="entry name" value="GxxExxY"/>
    <property type="match status" value="1"/>
</dbReference>